<gene>
    <name evidence="2" type="ORF">CHLRE_06g295350v5</name>
</gene>
<dbReference type="Gene3D" id="1.20.5.170">
    <property type="match status" value="1"/>
</dbReference>
<accession>A0A2K3DQK5</accession>
<evidence type="ECO:0000256" key="1">
    <source>
        <dbReference type="SAM" id="Phobius"/>
    </source>
</evidence>
<keyword evidence="1" id="KW-0812">Transmembrane</keyword>
<dbReference type="KEGG" id="cre:CHLRE_06g295350v5"/>
<feature type="transmembrane region" description="Helical" evidence="1">
    <location>
        <begin position="87"/>
        <end position="109"/>
    </location>
</feature>
<keyword evidence="1" id="KW-0472">Membrane</keyword>
<dbReference type="AlphaFoldDB" id="A0A2K3DQK5"/>
<dbReference type="InParanoid" id="A0A2K3DQK5"/>
<dbReference type="GeneID" id="66053827"/>
<proteinExistence type="predicted"/>
<evidence type="ECO:0000313" key="2">
    <source>
        <dbReference type="EMBL" id="PNW82813.1"/>
    </source>
</evidence>
<name>A0A2K3DQK5_CHLRE</name>
<dbReference type="Proteomes" id="UP000006906">
    <property type="component" value="Chromosome 6"/>
</dbReference>
<reference evidence="2 3" key="1">
    <citation type="journal article" date="2007" name="Science">
        <title>The Chlamydomonas genome reveals the evolution of key animal and plant functions.</title>
        <authorList>
            <person name="Merchant S.S."/>
            <person name="Prochnik S.E."/>
            <person name="Vallon O."/>
            <person name="Harris E.H."/>
            <person name="Karpowicz S.J."/>
            <person name="Witman G.B."/>
            <person name="Terry A."/>
            <person name="Salamov A."/>
            <person name="Fritz-Laylin L.K."/>
            <person name="Marechal-Drouard L."/>
            <person name="Marshall W.F."/>
            <person name="Qu L.H."/>
            <person name="Nelson D.R."/>
            <person name="Sanderfoot A.A."/>
            <person name="Spalding M.H."/>
            <person name="Kapitonov V.V."/>
            <person name="Ren Q."/>
            <person name="Ferris P."/>
            <person name="Lindquist E."/>
            <person name="Shapiro H."/>
            <person name="Lucas S.M."/>
            <person name="Grimwood J."/>
            <person name="Schmutz J."/>
            <person name="Cardol P."/>
            <person name="Cerutti H."/>
            <person name="Chanfreau G."/>
            <person name="Chen C.L."/>
            <person name="Cognat V."/>
            <person name="Croft M.T."/>
            <person name="Dent R."/>
            <person name="Dutcher S."/>
            <person name="Fernandez E."/>
            <person name="Fukuzawa H."/>
            <person name="Gonzalez-Ballester D."/>
            <person name="Gonzalez-Halphen D."/>
            <person name="Hallmann A."/>
            <person name="Hanikenne M."/>
            <person name="Hippler M."/>
            <person name="Inwood W."/>
            <person name="Jabbari K."/>
            <person name="Kalanon M."/>
            <person name="Kuras R."/>
            <person name="Lefebvre P.A."/>
            <person name="Lemaire S.D."/>
            <person name="Lobanov A.V."/>
            <person name="Lohr M."/>
            <person name="Manuell A."/>
            <person name="Meier I."/>
            <person name="Mets L."/>
            <person name="Mittag M."/>
            <person name="Mittelmeier T."/>
            <person name="Moroney J.V."/>
            <person name="Moseley J."/>
            <person name="Napoli C."/>
            <person name="Nedelcu A.M."/>
            <person name="Niyogi K."/>
            <person name="Novoselov S.V."/>
            <person name="Paulsen I.T."/>
            <person name="Pazour G."/>
            <person name="Purton S."/>
            <person name="Ral J.P."/>
            <person name="Riano-Pachon D.M."/>
            <person name="Riekhof W."/>
            <person name="Rymarquis L."/>
            <person name="Schroda M."/>
            <person name="Stern D."/>
            <person name="Umen J."/>
            <person name="Willows R."/>
            <person name="Wilson N."/>
            <person name="Zimmer S.L."/>
            <person name="Allmer J."/>
            <person name="Balk J."/>
            <person name="Bisova K."/>
            <person name="Chen C.J."/>
            <person name="Elias M."/>
            <person name="Gendler K."/>
            <person name="Hauser C."/>
            <person name="Lamb M.R."/>
            <person name="Ledford H."/>
            <person name="Long J.C."/>
            <person name="Minagawa J."/>
            <person name="Page M.D."/>
            <person name="Pan J."/>
            <person name="Pootakham W."/>
            <person name="Roje S."/>
            <person name="Rose A."/>
            <person name="Stahlberg E."/>
            <person name="Terauchi A.M."/>
            <person name="Yang P."/>
            <person name="Ball S."/>
            <person name="Bowler C."/>
            <person name="Dieckmann C.L."/>
            <person name="Gladyshev V.N."/>
            <person name="Green P."/>
            <person name="Jorgensen R."/>
            <person name="Mayfield S."/>
            <person name="Mueller-Roeber B."/>
            <person name="Rajamani S."/>
            <person name="Sayre R.T."/>
            <person name="Brokstein P."/>
            <person name="Dubchak I."/>
            <person name="Goodstein D."/>
            <person name="Hornick L."/>
            <person name="Huang Y.W."/>
            <person name="Jhaveri J."/>
            <person name="Luo Y."/>
            <person name="Martinez D."/>
            <person name="Ngau W.C."/>
            <person name="Otillar B."/>
            <person name="Poliakov A."/>
            <person name="Porter A."/>
            <person name="Szajkowski L."/>
            <person name="Werner G."/>
            <person name="Zhou K."/>
            <person name="Grigoriev I.V."/>
            <person name="Rokhsar D.S."/>
            <person name="Grossman A.R."/>
        </authorList>
    </citation>
    <scope>NUCLEOTIDE SEQUENCE [LARGE SCALE GENOMIC DNA]</scope>
    <source>
        <strain evidence="3">CC-503</strain>
    </source>
</reference>
<dbReference type="EMBL" id="CM008967">
    <property type="protein sequence ID" value="PNW82813.1"/>
    <property type="molecule type" value="Genomic_DNA"/>
</dbReference>
<dbReference type="Gramene" id="PNW82813">
    <property type="protein sequence ID" value="PNW82813"/>
    <property type="gene ID" value="CHLRE_06g295350v5"/>
</dbReference>
<organism evidence="2 3">
    <name type="scientific">Chlamydomonas reinhardtii</name>
    <name type="common">Chlamydomonas smithii</name>
    <dbReference type="NCBI Taxonomy" id="3055"/>
    <lineage>
        <taxon>Eukaryota</taxon>
        <taxon>Viridiplantae</taxon>
        <taxon>Chlorophyta</taxon>
        <taxon>core chlorophytes</taxon>
        <taxon>Chlorophyceae</taxon>
        <taxon>CS clade</taxon>
        <taxon>Chlamydomonadales</taxon>
        <taxon>Chlamydomonadaceae</taxon>
        <taxon>Chlamydomonas</taxon>
    </lineage>
</organism>
<sequence>MAASLMPRISSRAVRRVATTSFLNARNIPAQRPQQPAVSPAAKPKFKEIFTSMDLKLTSLDDKLTALDDKVTTLDDKVTKLQGRFDVLIWLLVGVGLLVVGILIMLLYATAKLFH</sequence>
<dbReference type="RefSeq" id="XP_042924200.1">
    <property type="nucleotide sequence ID" value="XM_043063494.1"/>
</dbReference>
<evidence type="ECO:0000313" key="3">
    <source>
        <dbReference type="Proteomes" id="UP000006906"/>
    </source>
</evidence>
<protein>
    <submittedName>
        <fullName evidence="2">Uncharacterized protein</fullName>
    </submittedName>
</protein>
<keyword evidence="1" id="KW-1133">Transmembrane helix</keyword>
<keyword evidence="3" id="KW-1185">Reference proteome</keyword>